<evidence type="ECO:0000256" key="5">
    <source>
        <dbReference type="ARBA" id="ARBA00047658"/>
    </source>
</evidence>
<dbReference type="SUPFAM" id="SSF52058">
    <property type="entry name" value="L domain-like"/>
    <property type="match status" value="1"/>
</dbReference>
<dbReference type="GO" id="GO:0004663">
    <property type="term" value="F:Rab geranylgeranyltransferase activity"/>
    <property type="evidence" value="ECO:0007669"/>
    <property type="project" value="UniProtKB-UniRule"/>
</dbReference>
<dbReference type="InterPro" id="IPR002088">
    <property type="entry name" value="Prenyl_trans_a"/>
</dbReference>
<dbReference type="AlphaFoldDB" id="U6MDK8"/>
<protein>
    <recommendedName>
        <fullName evidence="6">Geranylgeranyl transferase type-2 subunit alpha</fullName>
        <ecNumber evidence="6">2.5.1.60</ecNumber>
    </recommendedName>
    <alternativeName>
        <fullName evidence="6">Geranylgeranyl transferase type II subunit alpha</fullName>
    </alternativeName>
</protein>
<keyword evidence="3 6" id="KW-0808">Transferase</keyword>
<proteinExistence type="inferred from homology"/>
<evidence type="ECO:0000256" key="4">
    <source>
        <dbReference type="ARBA" id="ARBA00022737"/>
    </source>
</evidence>
<reference evidence="8" key="2">
    <citation type="submission" date="2013-10" db="EMBL/GenBank/DDBJ databases">
        <authorList>
            <person name="Aslett M."/>
        </authorList>
    </citation>
    <scope>NUCLEOTIDE SEQUENCE [LARGE SCALE GENOMIC DNA]</scope>
    <source>
        <strain evidence="8">Weybridge</strain>
    </source>
</reference>
<dbReference type="Pfam" id="PF01239">
    <property type="entry name" value="PPTA"/>
    <property type="match status" value="3"/>
</dbReference>
<feature type="compositionally biased region" description="Basic and acidic residues" evidence="7">
    <location>
        <begin position="206"/>
        <end position="229"/>
    </location>
</feature>
<dbReference type="Gene3D" id="1.25.40.120">
    <property type="entry name" value="Protein prenylyltransferase"/>
    <property type="match status" value="1"/>
</dbReference>
<feature type="region of interest" description="Disordered" evidence="7">
    <location>
        <begin position="203"/>
        <end position="230"/>
    </location>
</feature>
<evidence type="ECO:0000313" key="9">
    <source>
        <dbReference type="Proteomes" id="UP000030763"/>
    </source>
</evidence>
<evidence type="ECO:0000256" key="7">
    <source>
        <dbReference type="SAM" id="MobiDB-lite"/>
    </source>
</evidence>
<name>U6MDK8_EIMMA</name>
<keyword evidence="2 6" id="KW-0637">Prenyltransferase</keyword>
<gene>
    <name evidence="8" type="ORF">EMWEY_00024780</name>
</gene>
<accession>U6MDK8</accession>
<feature type="compositionally biased region" description="Low complexity" evidence="7">
    <location>
        <begin position="615"/>
        <end position="630"/>
    </location>
</feature>
<dbReference type="OMA" id="RFWASSH"/>
<dbReference type="EMBL" id="HG720814">
    <property type="protein sequence ID" value="CDJ59765.1"/>
    <property type="molecule type" value="Genomic_DNA"/>
</dbReference>
<dbReference type="GeneID" id="25336464"/>
<keyword evidence="9" id="KW-1185">Reference proteome</keyword>
<reference evidence="8" key="1">
    <citation type="submission" date="2013-10" db="EMBL/GenBank/DDBJ databases">
        <title>Genomic analysis of the causative agents of coccidiosis in chickens.</title>
        <authorList>
            <person name="Reid A.J."/>
            <person name="Blake D."/>
            <person name="Billington K."/>
            <person name="Browne H."/>
            <person name="Dunn M."/>
            <person name="Hung S."/>
            <person name="Kawahara F."/>
            <person name="Miranda-Saavedra D."/>
            <person name="Mourier T."/>
            <person name="Nagra H."/>
            <person name="Otto T.D."/>
            <person name="Rawlings N."/>
            <person name="Sanchez A."/>
            <person name="Sanders M."/>
            <person name="Subramaniam C."/>
            <person name="Tay Y."/>
            <person name="Dear P."/>
            <person name="Doerig C."/>
            <person name="Gruber A."/>
            <person name="Parkinson J."/>
            <person name="Shirley M."/>
            <person name="Wan K.L."/>
            <person name="Berriman M."/>
            <person name="Tomley F."/>
            <person name="Pain A."/>
        </authorList>
    </citation>
    <scope>NUCLEOTIDE SEQUENCE [LARGE SCALE GENOMIC DNA]</scope>
    <source>
        <strain evidence="8">Weybridge</strain>
    </source>
</reference>
<dbReference type="PANTHER" id="PTHR11129:SF2">
    <property type="entry name" value="GERANYLGERANYL TRANSFERASE TYPE-2 SUBUNIT ALPHA"/>
    <property type="match status" value="1"/>
</dbReference>
<feature type="region of interest" description="Disordered" evidence="7">
    <location>
        <begin position="603"/>
        <end position="638"/>
    </location>
</feature>
<feature type="region of interest" description="Disordered" evidence="7">
    <location>
        <begin position="1"/>
        <end position="20"/>
    </location>
</feature>
<sequence length="879" mass="97391">MHGRRRDQLPVLSKEKQEEQRQKIRMAFDLLQRLLSQRSAGVRTPDVLPATRKLLEFHPELATVWNYRKEILSKLIILAHQQLSATGTTGSSSNNNNNCNTNNDSSNSRISSNNNSSDNNSNSSTHSSSSGSTVGVAQADEVLVCGLLQGELQFTASLLARGNSKSYCLWLHRVWVLARLLELQLQPLLTYLKQNDSVVLEQQQYEQHHEQENAHQNEQQHEQQQRDLSGDASSSLEEGISLLQLELSACDMLLKQHDNRNFHCWHHRTMTTVWLAALETLKEKLFKTQQHQQHQAWSKPSLLLSGGGSFALGGLCLSLIENDLSNYSAWHFRRLLEGPSNPEEELNLLWKVLRKNHGVPASVGLYTDPGDQSLWQSYDRLLSITRNQLETYLLSVRFAAPSGGLPASIFFFFRLPCALCPRGSQLLLHLPNTSEQILLQGHWKPLGSLHVLRVSTGSPRPDLDGPALSPVWQFVLQPPDASGSSTSSTTADPFYGAGDVRLFAHLALTAYGGPAADGGEGIDEFYLQRLFLAAPKLRALLGNPEADCDDDTAASEAAETAIGQRGKEVTKEVQQPMLPWVCYAIKPNTTGSSSSCCSNEAFARRQSEEAEPQPGESSGDAAEAAAAAGSTLPPHISRGVAEEELRRVDEFLAEEPKCCDAYLVKSRLLRALRPHDFPSLWECILHLKDCEGINPWKYIQEEQACFVRQRVFECLLSADAGLKISKTDVEGTGTNKTETNKREVTALKTSLREGPLNTTSMHEATDTRAGDLLLSGGGIERLPYPLLLEATNAERLFLSFNCLEDSAMLDWHVPYLPFLRELSVDNTSISRLSLLLFSVAELPRLERVNAARTKLLPVEDDPALDLEGLKTALCNSVLK</sequence>
<evidence type="ECO:0000313" key="8">
    <source>
        <dbReference type="EMBL" id="CDJ59765.1"/>
    </source>
</evidence>
<dbReference type="VEuPathDB" id="ToxoDB:EMWEY_00024780"/>
<evidence type="ECO:0000256" key="6">
    <source>
        <dbReference type="RuleBase" id="RU367120"/>
    </source>
</evidence>
<dbReference type="GO" id="GO:0005968">
    <property type="term" value="C:Rab-protein geranylgeranyltransferase complex"/>
    <property type="evidence" value="ECO:0007669"/>
    <property type="project" value="TreeGrafter"/>
</dbReference>
<dbReference type="RefSeq" id="XP_013336410.1">
    <property type="nucleotide sequence ID" value="XM_013480956.1"/>
</dbReference>
<keyword evidence="4" id="KW-0677">Repeat</keyword>
<dbReference type="EC" id="2.5.1.60" evidence="6"/>
<evidence type="ECO:0000256" key="2">
    <source>
        <dbReference type="ARBA" id="ARBA00022602"/>
    </source>
</evidence>
<dbReference type="SUPFAM" id="SSF48439">
    <property type="entry name" value="Protein prenylyltransferase"/>
    <property type="match status" value="1"/>
</dbReference>
<organism evidence="8 9">
    <name type="scientific">Eimeria maxima</name>
    <name type="common">Coccidian parasite</name>
    <dbReference type="NCBI Taxonomy" id="5804"/>
    <lineage>
        <taxon>Eukaryota</taxon>
        <taxon>Sar</taxon>
        <taxon>Alveolata</taxon>
        <taxon>Apicomplexa</taxon>
        <taxon>Conoidasida</taxon>
        <taxon>Coccidia</taxon>
        <taxon>Eucoccidiorida</taxon>
        <taxon>Eimeriorina</taxon>
        <taxon>Eimeriidae</taxon>
        <taxon>Eimeria</taxon>
    </lineage>
</organism>
<dbReference type="PANTHER" id="PTHR11129">
    <property type="entry name" value="PROTEIN FARNESYLTRANSFERASE ALPHA SUBUNIT/RAB GERANYLGERANYL TRANSFERASE ALPHA SUBUNIT"/>
    <property type="match status" value="1"/>
</dbReference>
<comment type="catalytic activity">
    <reaction evidence="5 6">
        <text>geranylgeranyl diphosphate + L-cysteinyl-[protein] = S-geranylgeranyl-L-cysteinyl-[protein] + diphosphate</text>
        <dbReference type="Rhea" id="RHEA:21240"/>
        <dbReference type="Rhea" id="RHEA-COMP:10131"/>
        <dbReference type="Rhea" id="RHEA-COMP:11537"/>
        <dbReference type="ChEBI" id="CHEBI:29950"/>
        <dbReference type="ChEBI" id="CHEBI:33019"/>
        <dbReference type="ChEBI" id="CHEBI:57533"/>
        <dbReference type="ChEBI" id="CHEBI:86021"/>
        <dbReference type="EC" id="2.5.1.60"/>
    </reaction>
</comment>
<evidence type="ECO:0000256" key="3">
    <source>
        <dbReference type="ARBA" id="ARBA00022679"/>
    </source>
</evidence>
<feature type="region of interest" description="Disordered" evidence="7">
    <location>
        <begin position="86"/>
        <end position="133"/>
    </location>
</feature>
<dbReference type="OrthoDB" id="349066at2759"/>
<comment type="similarity">
    <text evidence="1 6">Belongs to the protein prenyltransferase subunit alpha family.</text>
</comment>
<evidence type="ECO:0000256" key="1">
    <source>
        <dbReference type="ARBA" id="ARBA00006734"/>
    </source>
</evidence>
<dbReference type="Proteomes" id="UP000030763">
    <property type="component" value="Unassembled WGS sequence"/>
</dbReference>
<comment type="function">
    <text evidence="6">Catalyzes the transfer of a geranyl-geranyl moiety from geranyl-geranyl pyrophosphate to cysteines occuring in specific C-terminal amino acid sequences.</text>
</comment>
<feature type="compositionally biased region" description="Low complexity" evidence="7">
    <location>
        <begin position="91"/>
        <end position="132"/>
    </location>
</feature>
<dbReference type="GO" id="GO:0097354">
    <property type="term" value="P:prenylation"/>
    <property type="evidence" value="ECO:0007669"/>
    <property type="project" value="UniProtKB-UniRule"/>
</dbReference>